<name>A0A9P8FRF2_AURME</name>
<gene>
    <name evidence="1" type="ORF">KCU98_g8260</name>
</gene>
<organism evidence="1 2">
    <name type="scientific">Aureobasidium melanogenum</name>
    <name type="common">Aureobasidium pullulans var. melanogenum</name>
    <dbReference type="NCBI Taxonomy" id="46634"/>
    <lineage>
        <taxon>Eukaryota</taxon>
        <taxon>Fungi</taxon>
        <taxon>Dikarya</taxon>
        <taxon>Ascomycota</taxon>
        <taxon>Pezizomycotina</taxon>
        <taxon>Dothideomycetes</taxon>
        <taxon>Dothideomycetidae</taxon>
        <taxon>Dothideales</taxon>
        <taxon>Saccotheciaceae</taxon>
        <taxon>Aureobasidium</taxon>
    </lineage>
</organism>
<reference evidence="1" key="1">
    <citation type="journal article" date="2021" name="J Fungi (Basel)">
        <title>Virulence traits and population genomics of the black yeast Aureobasidium melanogenum.</title>
        <authorList>
            <person name="Cernosa A."/>
            <person name="Sun X."/>
            <person name="Gostincar C."/>
            <person name="Fang C."/>
            <person name="Gunde-Cimerman N."/>
            <person name="Song Z."/>
        </authorList>
    </citation>
    <scope>NUCLEOTIDE SEQUENCE</scope>
    <source>
        <strain evidence="1">EXF-9298</strain>
    </source>
</reference>
<evidence type="ECO:0000313" key="2">
    <source>
        <dbReference type="Proteomes" id="UP000729357"/>
    </source>
</evidence>
<reference evidence="1" key="2">
    <citation type="submission" date="2021-08" db="EMBL/GenBank/DDBJ databases">
        <authorList>
            <person name="Gostincar C."/>
            <person name="Sun X."/>
            <person name="Song Z."/>
            <person name="Gunde-Cimerman N."/>
        </authorList>
    </citation>
    <scope>NUCLEOTIDE SEQUENCE</scope>
    <source>
        <strain evidence="1">EXF-9298</strain>
    </source>
</reference>
<comment type="caution">
    <text evidence="1">The sequence shown here is derived from an EMBL/GenBank/DDBJ whole genome shotgun (WGS) entry which is preliminary data.</text>
</comment>
<sequence>MSDSTSYDDSTPRRLVREAFQSFPFLPGYQNISFEEQRLNDTSPMATGKVGRFSPSALESLRAADPGHENPKDRDSSLLDWGSNFVHELNPRKGSVESHLEPENEHVHDAKTEPTIEKRLDVDVAAFRLYTEWVYSGRIQKEALEVNAVDIDLSSIGQAYILGEKLQDLKFKNAVINLLLQTIITQGKMDLTLPTLVFKETSASAPLRRLLVDLYVWYGYKDWLKSNGSKESISSTFLSDLSAAFFDRHGHDGVTKAKALALDPCNYHEHPDGKLCSIGKCHPREIAEPNQNHRGFL</sequence>
<dbReference type="Proteomes" id="UP000729357">
    <property type="component" value="Unassembled WGS sequence"/>
</dbReference>
<dbReference type="AlphaFoldDB" id="A0A9P8FRF2"/>
<protein>
    <recommendedName>
        <fullName evidence="3">BTB domain-containing protein</fullName>
    </recommendedName>
</protein>
<dbReference type="EMBL" id="JAHFXS010001012">
    <property type="protein sequence ID" value="KAG9980274.1"/>
    <property type="molecule type" value="Genomic_DNA"/>
</dbReference>
<evidence type="ECO:0000313" key="1">
    <source>
        <dbReference type="EMBL" id="KAG9980274.1"/>
    </source>
</evidence>
<feature type="non-terminal residue" evidence="1">
    <location>
        <position position="1"/>
    </location>
</feature>
<evidence type="ECO:0008006" key="3">
    <source>
        <dbReference type="Google" id="ProtNLM"/>
    </source>
</evidence>
<keyword evidence="2" id="KW-1185">Reference proteome</keyword>
<proteinExistence type="predicted"/>
<accession>A0A9P8FRF2</accession>